<gene>
    <name evidence="1" type="ORF">DES47_105188</name>
</gene>
<proteinExistence type="predicted"/>
<dbReference type="InParanoid" id="A0A4R6QJM0"/>
<dbReference type="AlphaFoldDB" id="A0A4R6QJM0"/>
<dbReference type="OrthoDB" id="5295974at2"/>
<accession>A0A4R6QJM0</accession>
<evidence type="ECO:0008006" key="3">
    <source>
        <dbReference type="Google" id="ProtNLM"/>
    </source>
</evidence>
<protein>
    <recommendedName>
        <fullName evidence="3">Phosphoglycerate mutase</fullName>
    </recommendedName>
</protein>
<evidence type="ECO:0000313" key="2">
    <source>
        <dbReference type="Proteomes" id="UP000295361"/>
    </source>
</evidence>
<organism evidence="1 2">
    <name type="scientific">Roseateles toxinivorans</name>
    <dbReference type="NCBI Taxonomy" id="270368"/>
    <lineage>
        <taxon>Bacteria</taxon>
        <taxon>Pseudomonadati</taxon>
        <taxon>Pseudomonadota</taxon>
        <taxon>Betaproteobacteria</taxon>
        <taxon>Burkholderiales</taxon>
        <taxon>Sphaerotilaceae</taxon>
        <taxon>Roseateles</taxon>
    </lineage>
</organism>
<comment type="caution">
    <text evidence="1">The sequence shown here is derived from an EMBL/GenBank/DDBJ whole genome shotgun (WGS) entry which is preliminary data.</text>
</comment>
<evidence type="ECO:0000313" key="1">
    <source>
        <dbReference type="EMBL" id="TDP63186.1"/>
    </source>
</evidence>
<dbReference type="EMBL" id="SNXS01000005">
    <property type="protein sequence ID" value="TDP63186.1"/>
    <property type="molecule type" value="Genomic_DNA"/>
</dbReference>
<name>A0A4R6QJM0_9BURK</name>
<reference evidence="1 2" key="1">
    <citation type="submission" date="2019-03" db="EMBL/GenBank/DDBJ databases">
        <title>Genomic Encyclopedia of Type Strains, Phase IV (KMG-IV): sequencing the most valuable type-strain genomes for metagenomic binning, comparative biology and taxonomic classification.</title>
        <authorList>
            <person name="Goeker M."/>
        </authorList>
    </citation>
    <scope>NUCLEOTIDE SEQUENCE [LARGE SCALE GENOMIC DNA]</scope>
    <source>
        <strain evidence="1 2">DSM 16998</strain>
    </source>
</reference>
<dbReference type="Proteomes" id="UP000295361">
    <property type="component" value="Unassembled WGS sequence"/>
</dbReference>
<dbReference type="RefSeq" id="WP_133702368.1">
    <property type="nucleotide sequence ID" value="NZ_SNXS01000005.1"/>
</dbReference>
<sequence length="307" mass="33651">MHLLIPFASALGDNATHTLKDLALPRLARALSLLTPEEPLLDSDEYSLTPPHERALAQAWGWSGADGCLPFAARHAQADGIVTSELCWAELTPLHLAVGSDQISALDTATLSLDPTTSRALFESLAELFPASEGWASAWGAPLRWYVAHESLRGLPGASLDRVMGRGVDPWMPEPRRLRTLQNEVQMLLHNHPLNEAREAKGLLPVNSVWISGCGPAQAVQADADLQTDWRLRAPLLAGDWAAWAEAWIALDAGPVQDLLRAAEQGQDVRLTLCGERQARSWSRQPRPWWKRLWNPPVATAPVLEAL</sequence>
<keyword evidence="2" id="KW-1185">Reference proteome</keyword>